<accession>A0A852WSG5</accession>
<organism evidence="2 3">
    <name type="scientific">Agromyces hippuratus</name>
    <dbReference type="NCBI Taxonomy" id="286438"/>
    <lineage>
        <taxon>Bacteria</taxon>
        <taxon>Bacillati</taxon>
        <taxon>Actinomycetota</taxon>
        <taxon>Actinomycetes</taxon>
        <taxon>Micrococcales</taxon>
        <taxon>Microbacteriaceae</taxon>
        <taxon>Agromyces</taxon>
    </lineage>
</organism>
<keyword evidence="3" id="KW-1185">Reference proteome</keyword>
<feature type="transmembrane region" description="Helical" evidence="1">
    <location>
        <begin position="155"/>
        <end position="174"/>
    </location>
</feature>
<evidence type="ECO:0000256" key="1">
    <source>
        <dbReference type="SAM" id="Phobius"/>
    </source>
</evidence>
<dbReference type="EMBL" id="JACCFI010000001">
    <property type="protein sequence ID" value="NYG20856.1"/>
    <property type="molecule type" value="Genomic_DNA"/>
</dbReference>
<gene>
    <name evidence="2" type="ORF">BJY17_001603</name>
</gene>
<dbReference type="Proteomes" id="UP000549066">
    <property type="component" value="Unassembled WGS sequence"/>
</dbReference>
<sequence length="175" mass="18631">MSEQQSSAKGMSQAHRIVRATFVTEESVYGVLLVSGMIVASGGHGESSWRVFWSVAVTVVVFWAAHVYAGTVAHHGLDHDRVVGLKESFGIALLRSRGLLLSATIPLFILLLGATRAIPDPVAIWAALWAGVVVLAVLGFIAFHRRGAAWPVQIVGSLITAMFGVALIVLKAVIH</sequence>
<comment type="caution">
    <text evidence="2">The sequence shown here is derived from an EMBL/GenBank/DDBJ whole genome shotgun (WGS) entry which is preliminary data.</text>
</comment>
<protein>
    <submittedName>
        <fullName evidence="2">Uncharacterized protein</fullName>
    </submittedName>
</protein>
<evidence type="ECO:0000313" key="3">
    <source>
        <dbReference type="Proteomes" id="UP000549066"/>
    </source>
</evidence>
<keyword evidence="1" id="KW-0812">Transmembrane</keyword>
<dbReference type="AlphaFoldDB" id="A0A852WSG5"/>
<feature type="transmembrane region" description="Helical" evidence="1">
    <location>
        <begin position="98"/>
        <end position="118"/>
    </location>
</feature>
<name>A0A852WSG5_9MICO</name>
<dbReference type="RefSeq" id="WP_179550912.1">
    <property type="nucleotide sequence ID" value="NZ_JACCFI010000001.1"/>
</dbReference>
<evidence type="ECO:0000313" key="2">
    <source>
        <dbReference type="EMBL" id="NYG20856.1"/>
    </source>
</evidence>
<feature type="transmembrane region" description="Helical" evidence="1">
    <location>
        <begin position="124"/>
        <end position="143"/>
    </location>
</feature>
<feature type="transmembrane region" description="Helical" evidence="1">
    <location>
        <begin position="52"/>
        <end position="77"/>
    </location>
</feature>
<keyword evidence="1" id="KW-0472">Membrane</keyword>
<reference evidence="2 3" key="1">
    <citation type="submission" date="2020-07" db="EMBL/GenBank/DDBJ databases">
        <title>Sequencing the genomes of 1000 actinobacteria strains.</title>
        <authorList>
            <person name="Klenk H.-P."/>
        </authorList>
    </citation>
    <scope>NUCLEOTIDE SEQUENCE [LARGE SCALE GENOMIC DNA]</scope>
    <source>
        <strain evidence="2 3">DSM 8598</strain>
    </source>
</reference>
<keyword evidence="1" id="KW-1133">Transmembrane helix</keyword>
<proteinExistence type="predicted"/>